<comment type="caution">
    <text evidence="5">The sequence shown here is derived from an EMBL/GenBank/DDBJ whole genome shotgun (WGS) entry which is preliminary data.</text>
</comment>
<dbReference type="GO" id="GO:0008270">
    <property type="term" value="F:zinc ion binding"/>
    <property type="evidence" value="ECO:0007669"/>
    <property type="project" value="UniProtKB-KW"/>
</dbReference>
<evidence type="ECO:0000256" key="3">
    <source>
        <dbReference type="SAM" id="SignalP"/>
    </source>
</evidence>
<dbReference type="Proteomes" id="UP001408789">
    <property type="component" value="Unassembled WGS sequence"/>
</dbReference>
<evidence type="ECO:0000256" key="2">
    <source>
        <dbReference type="SAM" id="MobiDB-lite"/>
    </source>
</evidence>
<feature type="domain" description="RING-type" evidence="4">
    <location>
        <begin position="837"/>
        <end position="892"/>
    </location>
</feature>
<keyword evidence="1" id="KW-0479">Metal-binding</keyword>
<reference evidence="5 6" key="1">
    <citation type="submission" date="2024-04" db="EMBL/GenBank/DDBJ databases">
        <title>The reference genome of an endangered Asteraceae, Deinandra increscens subsp. villosa, native to the Central Coast of California.</title>
        <authorList>
            <person name="Guilliams M."/>
            <person name="Hasenstab-Lehman K."/>
            <person name="Meyer R."/>
            <person name="Mcevoy S."/>
        </authorList>
    </citation>
    <scope>NUCLEOTIDE SEQUENCE [LARGE SCALE GENOMIC DNA]</scope>
    <source>
        <tissue evidence="5">Leaf</tissue>
    </source>
</reference>
<name>A0AAP0H310_9ASTR</name>
<evidence type="ECO:0000313" key="5">
    <source>
        <dbReference type="EMBL" id="KAK9069837.1"/>
    </source>
</evidence>
<dbReference type="AlphaFoldDB" id="A0AAP0H310"/>
<feature type="region of interest" description="Disordered" evidence="2">
    <location>
        <begin position="196"/>
        <end position="226"/>
    </location>
</feature>
<gene>
    <name evidence="5" type="ORF">SSX86_010233</name>
</gene>
<keyword evidence="3" id="KW-0732">Signal</keyword>
<keyword evidence="1" id="KW-0863">Zinc-finger</keyword>
<dbReference type="PANTHER" id="PTHR31150:SF19">
    <property type="entry name" value="RING-TYPE DOMAIN-CONTAINING PROTEIN"/>
    <property type="match status" value="1"/>
</dbReference>
<sequence length="895" mass="97461">MAAMKFALVFLSLFLLLQAYNARSLHDISKKGSFERQLFQEAIIEMVTGEKGLRLPSSPSGVNIPLPPKVQATYSRGKSSPPPPKVAPSTGQATYGRGKSSPPPPKVAPSTGQATYGRGKSSPLPPKAAPSTGQGTYARVNPLPPLPPKVAPSTGQGTYGREASPPPPPNEAPTDQHTFYDGETYVFLKLRPSPNQELAQSLPKQSHLMVGSSRANEKGKAPAYANPNTHLSRGVIFLEEDDFDSILDMPPSIAGWEDIHRSVAQGVPEPVGNSRVYPVNTNSLQNPQSNPSSNTANTYFQEVPLLPYSNMGRGQQYMNQGHNAVSSGGISTFGGESSFVSSNRPQVHRNVAAPVHSRKTVNFNTNQSRGQGKFEGSFLSLGLGGTSEVSSSQLDCREISAKLKEAAPYELKIAHSRRATGQTFDDGFMGFQNNNSGFSNQFRHVSRMAPTKNEHSSQGSLNSGLGSSPHHILHMHQNDRQVGKADKLTKSASSELKMVRARKATGQTLDADFTSFQRNNSGFSNQFSNVDRATSTNYEIGVHNSKFNSEQGSSRNHALQMQHTDNRNTRSGDMDYNGNPVHSGTLDENLARFFNSQQHNLKPPEFVKPSWMTSDYIYSEQLQHVHSKTANSPNYAAPKVSWVGRGLAGTDAPFPKRLGVDLSVRNSPQNSQGHLSPMGRSLQRTNTDKGSTRMPHNVLRPIGQSDGAPVSYPMKYQEPFFTYGQSQSAQIQLPKVPQDAPFTNASTVDNQFQKSDFHVRRHHKRTAVVPHSASHWVQHQKKISRTQHAGSVAARIPPVIPCIPNVKRRVPVGSAPARSHITWKDPDATSKLSGYKCLLCKRDLALTSEGPVFQPSVPPPVAVLRCGHTFHDQCLQNITPGDQANDPPCIPCAIG</sequence>
<feature type="compositionally biased region" description="Polar residues" evidence="2">
    <location>
        <begin position="546"/>
        <end position="563"/>
    </location>
</feature>
<evidence type="ECO:0000259" key="4">
    <source>
        <dbReference type="PROSITE" id="PS50089"/>
    </source>
</evidence>
<organism evidence="5 6">
    <name type="scientific">Deinandra increscens subsp. villosa</name>
    <dbReference type="NCBI Taxonomy" id="3103831"/>
    <lineage>
        <taxon>Eukaryota</taxon>
        <taxon>Viridiplantae</taxon>
        <taxon>Streptophyta</taxon>
        <taxon>Embryophyta</taxon>
        <taxon>Tracheophyta</taxon>
        <taxon>Spermatophyta</taxon>
        <taxon>Magnoliopsida</taxon>
        <taxon>eudicotyledons</taxon>
        <taxon>Gunneridae</taxon>
        <taxon>Pentapetalae</taxon>
        <taxon>asterids</taxon>
        <taxon>campanulids</taxon>
        <taxon>Asterales</taxon>
        <taxon>Asteraceae</taxon>
        <taxon>Asteroideae</taxon>
        <taxon>Heliantheae alliance</taxon>
        <taxon>Madieae</taxon>
        <taxon>Madiinae</taxon>
        <taxon>Deinandra</taxon>
    </lineage>
</organism>
<dbReference type="PROSITE" id="PS50089">
    <property type="entry name" value="ZF_RING_2"/>
    <property type="match status" value="1"/>
</dbReference>
<dbReference type="PANTHER" id="PTHR31150">
    <property type="entry name" value="EXPRESSED PROTEIN"/>
    <property type="match status" value="1"/>
</dbReference>
<keyword evidence="6" id="KW-1185">Reference proteome</keyword>
<feature type="chain" id="PRO_5042910654" description="RING-type domain-containing protein" evidence="3">
    <location>
        <begin position="23"/>
        <end position="895"/>
    </location>
</feature>
<dbReference type="InterPro" id="IPR001841">
    <property type="entry name" value="Znf_RING"/>
</dbReference>
<protein>
    <recommendedName>
        <fullName evidence="4">RING-type domain-containing protein</fullName>
    </recommendedName>
</protein>
<feature type="signal peptide" evidence="3">
    <location>
        <begin position="1"/>
        <end position="22"/>
    </location>
</feature>
<accession>A0AAP0H310</accession>
<keyword evidence="1" id="KW-0862">Zinc</keyword>
<dbReference type="EMBL" id="JBCNJP010000012">
    <property type="protein sequence ID" value="KAK9069837.1"/>
    <property type="molecule type" value="Genomic_DNA"/>
</dbReference>
<feature type="region of interest" description="Disordered" evidence="2">
    <location>
        <begin position="52"/>
        <end position="177"/>
    </location>
</feature>
<evidence type="ECO:0000313" key="6">
    <source>
        <dbReference type="Proteomes" id="UP001408789"/>
    </source>
</evidence>
<feature type="region of interest" description="Disordered" evidence="2">
    <location>
        <begin position="666"/>
        <end position="706"/>
    </location>
</feature>
<evidence type="ECO:0000256" key="1">
    <source>
        <dbReference type="PROSITE-ProRule" id="PRU00175"/>
    </source>
</evidence>
<proteinExistence type="predicted"/>
<feature type="region of interest" description="Disordered" evidence="2">
    <location>
        <begin position="546"/>
        <end position="572"/>
    </location>
</feature>